<evidence type="ECO:0000313" key="4">
    <source>
        <dbReference type="Proteomes" id="UP001160148"/>
    </source>
</evidence>
<reference evidence="3 4" key="1">
    <citation type="submission" date="2023-01" db="EMBL/GenBank/DDBJ databases">
        <authorList>
            <person name="Whitehead M."/>
        </authorList>
    </citation>
    <scope>NUCLEOTIDE SEQUENCE [LARGE SCALE GENOMIC DNA]</scope>
</reference>
<dbReference type="AlphaFoldDB" id="A0AAV0WAM3"/>
<sequence length="588" mass="63319">MLTTTKRATIIALWLVCCYYDQAASNEHSHVRTKSSTRLQKTQDLTSGMPLVNVVAGSATVSGERSLDTDTYADPDTDADIDTDTDTDTDTDIDTDTNIDTDTDKLTIIKSSNMNTGSGGGGIGGLRDLLFRKPNKIFKSLMRTSVRVVQRGMNAFQGVSNKVYHVARKQIGVKRNSGSSSASTSKSDEGGDGDRTPAKRQAVTEKKPTGFVKRVAKMLDTGIAGIEQVTDLGMLLGNIGTHKLLSKLDGKSGNQEIFKMLIKFVGTKVGRGAKGNVTQFINDVGKVSTFVATDDELTNSISTIMEKLMSNPKVSAAMVRLVLTVLDGSPSTSCLLDQLPLSPQDVRMVFDVFVGSNGQMMLKTIAGLVSDLTTGPDTKAFLESALGMMSMFKSDTSVPAGAGNSEKPTSIVGSLTDFFTGGDENEEDDIEDYTTENTKPSIKVNNIKKGSSGNVSKPSVKTSAKRKPNDDDWFSKTETTIESPNKKPKPNEDDWFSKTGTTTNSLPKKPANPKSDDWFETSPANGVSKKKNQVIKKVETDDSDSTGFSDELKIKKPKPISIKTDTTIVAKMSNSADDDDGSFIEEDD</sequence>
<dbReference type="EMBL" id="CARXXK010000002">
    <property type="protein sequence ID" value="CAI6352964.1"/>
    <property type="molecule type" value="Genomic_DNA"/>
</dbReference>
<feature type="signal peptide" evidence="2">
    <location>
        <begin position="1"/>
        <end position="25"/>
    </location>
</feature>
<protein>
    <submittedName>
        <fullName evidence="3">Uncharacterized protein</fullName>
    </submittedName>
</protein>
<feature type="chain" id="PRO_5043370547" evidence="2">
    <location>
        <begin position="26"/>
        <end position="588"/>
    </location>
</feature>
<comment type="caution">
    <text evidence="3">The sequence shown here is derived from an EMBL/GenBank/DDBJ whole genome shotgun (WGS) entry which is preliminary data.</text>
</comment>
<keyword evidence="2" id="KW-0732">Signal</keyword>
<gene>
    <name evidence="3" type="ORF">MEUPH1_LOCUS9145</name>
</gene>
<dbReference type="Proteomes" id="UP001160148">
    <property type="component" value="Unassembled WGS sequence"/>
</dbReference>
<evidence type="ECO:0000256" key="1">
    <source>
        <dbReference type="SAM" id="MobiDB-lite"/>
    </source>
</evidence>
<feature type="compositionally biased region" description="Basic and acidic residues" evidence="1">
    <location>
        <begin position="186"/>
        <end position="207"/>
    </location>
</feature>
<evidence type="ECO:0000256" key="2">
    <source>
        <dbReference type="SAM" id="SignalP"/>
    </source>
</evidence>
<feature type="region of interest" description="Disordered" evidence="1">
    <location>
        <begin position="397"/>
        <end position="551"/>
    </location>
</feature>
<feature type="compositionally biased region" description="Acidic residues" evidence="1">
    <location>
        <begin position="423"/>
        <end position="434"/>
    </location>
</feature>
<feature type="region of interest" description="Disordered" evidence="1">
    <location>
        <begin position="65"/>
        <end position="87"/>
    </location>
</feature>
<accession>A0AAV0WAM3</accession>
<evidence type="ECO:0000313" key="3">
    <source>
        <dbReference type="EMBL" id="CAI6352964.1"/>
    </source>
</evidence>
<feature type="compositionally biased region" description="Polar residues" evidence="1">
    <location>
        <begin position="439"/>
        <end position="462"/>
    </location>
</feature>
<feature type="region of interest" description="Disordered" evidence="1">
    <location>
        <begin position="171"/>
        <end position="207"/>
    </location>
</feature>
<name>A0AAV0WAM3_9HEMI</name>
<feature type="compositionally biased region" description="Acidic residues" evidence="1">
    <location>
        <begin position="71"/>
        <end position="87"/>
    </location>
</feature>
<proteinExistence type="predicted"/>
<organism evidence="3 4">
    <name type="scientific">Macrosiphum euphorbiae</name>
    <name type="common">potato aphid</name>
    <dbReference type="NCBI Taxonomy" id="13131"/>
    <lineage>
        <taxon>Eukaryota</taxon>
        <taxon>Metazoa</taxon>
        <taxon>Ecdysozoa</taxon>
        <taxon>Arthropoda</taxon>
        <taxon>Hexapoda</taxon>
        <taxon>Insecta</taxon>
        <taxon>Pterygota</taxon>
        <taxon>Neoptera</taxon>
        <taxon>Paraneoptera</taxon>
        <taxon>Hemiptera</taxon>
        <taxon>Sternorrhyncha</taxon>
        <taxon>Aphidomorpha</taxon>
        <taxon>Aphidoidea</taxon>
        <taxon>Aphididae</taxon>
        <taxon>Macrosiphini</taxon>
        <taxon>Macrosiphum</taxon>
    </lineage>
</organism>
<keyword evidence="4" id="KW-1185">Reference proteome</keyword>